<keyword evidence="2" id="KW-1185">Reference proteome</keyword>
<dbReference type="Proteomes" id="UP000236724">
    <property type="component" value="Unassembled WGS sequence"/>
</dbReference>
<sequence>MNKIVFVFILAFSSAVGRISDNAIRHFGATTLTQ</sequence>
<evidence type="ECO:0000313" key="2">
    <source>
        <dbReference type="Proteomes" id="UP000236724"/>
    </source>
</evidence>
<evidence type="ECO:0000313" key="1">
    <source>
        <dbReference type="EMBL" id="SEH07817.1"/>
    </source>
</evidence>
<gene>
    <name evidence="1" type="ORF">MBHS_03704</name>
</gene>
<protein>
    <submittedName>
        <fullName evidence="1">Uncharacterized protein</fullName>
    </submittedName>
</protein>
<organism evidence="1 2">
    <name type="scientific">Candidatus Venteria ishoeyi</name>
    <dbReference type="NCBI Taxonomy" id="1899563"/>
    <lineage>
        <taxon>Bacteria</taxon>
        <taxon>Pseudomonadati</taxon>
        <taxon>Pseudomonadota</taxon>
        <taxon>Gammaproteobacteria</taxon>
        <taxon>Thiotrichales</taxon>
        <taxon>Thiotrichaceae</taxon>
        <taxon>Venteria</taxon>
    </lineage>
</organism>
<reference evidence="1 2" key="1">
    <citation type="submission" date="2016-10" db="EMBL/GenBank/DDBJ databases">
        <authorList>
            <person name="de Groot N.N."/>
        </authorList>
    </citation>
    <scope>NUCLEOTIDE SEQUENCE [LARGE SCALE GENOMIC DNA]</scope>
    <source>
        <strain evidence="1">MBHS1</strain>
    </source>
</reference>
<proteinExistence type="predicted"/>
<dbReference type="EMBL" id="FMSV02000540">
    <property type="protein sequence ID" value="SEH07817.1"/>
    <property type="molecule type" value="Genomic_DNA"/>
</dbReference>
<accession>A0A1H6FCM6</accession>
<name>A0A1H6FCM6_9GAMM</name>
<dbReference type="AlphaFoldDB" id="A0A1H6FCM6"/>